<protein>
    <submittedName>
        <fullName evidence="1">Uncharacterized protein</fullName>
    </submittedName>
</protein>
<reference evidence="1 2" key="1">
    <citation type="submission" date="2019-03" db="EMBL/GenBank/DDBJ databases">
        <title>First draft genome of Liparis tanakae, snailfish: a comprehensive survey of snailfish specific genes.</title>
        <authorList>
            <person name="Kim W."/>
            <person name="Song I."/>
            <person name="Jeong J.-H."/>
            <person name="Kim D."/>
            <person name="Kim S."/>
            <person name="Ryu S."/>
            <person name="Song J.Y."/>
            <person name="Lee S.K."/>
        </authorList>
    </citation>
    <scope>NUCLEOTIDE SEQUENCE [LARGE SCALE GENOMIC DNA]</scope>
    <source>
        <tissue evidence="1">Muscle</tissue>
    </source>
</reference>
<dbReference type="Proteomes" id="UP000314294">
    <property type="component" value="Unassembled WGS sequence"/>
</dbReference>
<accession>A0A4Z2HKD3</accession>
<gene>
    <name evidence="1" type="ORF">EYF80_024343</name>
</gene>
<name>A0A4Z2HKD3_9TELE</name>
<dbReference type="AlphaFoldDB" id="A0A4Z2HKD3"/>
<sequence length="129" mass="14670">MGQTLRISNHFSRHLRNLHAIIEVASEQMADRQMWKQAVRAEPCVRLLGGEELPDLQELVDEMPARVSCPQPPEDVIHAAKEQWAAVKRPGSIWGSVSQGHFNMMQLWGERRSNRPIASWEVNPPSAVR</sequence>
<proteinExistence type="predicted"/>
<dbReference type="EMBL" id="SRLO01000235">
    <property type="protein sequence ID" value="TNN65403.1"/>
    <property type="molecule type" value="Genomic_DNA"/>
</dbReference>
<keyword evidence="2" id="KW-1185">Reference proteome</keyword>
<comment type="caution">
    <text evidence="1">The sequence shown here is derived from an EMBL/GenBank/DDBJ whole genome shotgun (WGS) entry which is preliminary data.</text>
</comment>
<evidence type="ECO:0000313" key="2">
    <source>
        <dbReference type="Proteomes" id="UP000314294"/>
    </source>
</evidence>
<evidence type="ECO:0000313" key="1">
    <source>
        <dbReference type="EMBL" id="TNN65403.1"/>
    </source>
</evidence>
<organism evidence="1 2">
    <name type="scientific">Liparis tanakae</name>
    <name type="common">Tanaka's snailfish</name>
    <dbReference type="NCBI Taxonomy" id="230148"/>
    <lineage>
        <taxon>Eukaryota</taxon>
        <taxon>Metazoa</taxon>
        <taxon>Chordata</taxon>
        <taxon>Craniata</taxon>
        <taxon>Vertebrata</taxon>
        <taxon>Euteleostomi</taxon>
        <taxon>Actinopterygii</taxon>
        <taxon>Neopterygii</taxon>
        <taxon>Teleostei</taxon>
        <taxon>Neoteleostei</taxon>
        <taxon>Acanthomorphata</taxon>
        <taxon>Eupercaria</taxon>
        <taxon>Perciformes</taxon>
        <taxon>Cottioidei</taxon>
        <taxon>Cottales</taxon>
        <taxon>Liparidae</taxon>
        <taxon>Liparis</taxon>
    </lineage>
</organism>